<evidence type="ECO:0000313" key="3">
    <source>
        <dbReference type="Proteomes" id="UP001190465"/>
    </source>
</evidence>
<dbReference type="RefSeq" id="WP_308481054.1">
    <property type="nucleotide sequence ID" value="NZ_OY726397.1"/>
</dbReference>
<keyword evidence="1" id="KW-0812">Transmembrane</keyword>
<proteinExistence type="predicted"/>
<organism evidence="2 3">
    <name type="scientific">[Mycobacterium] burgundiense</name>
    <dbReference type="NCBI Taxonomy" id="3064286"/>
    <lineage>
        <taxon>Bacteria</taxon>
        <taxon>Bacillati</taxon>
        <taxon>Actinomycetota</taxon>
        <taxon>Actinomycetes</taxon>
        <taxon>Mycobacteriales</taxon>
        <taxon>Mycobacteriaceae</taxon>
        <taxon>Mycolicibacterium</taxon>
    </lineage>
</organism>
<name>A0ABM9LCL9_9MYCO</name>
<keyword evidence="3" id="KW-1185">Reference proteome</keyword>
<accession>A0ABM9LCL9</accession>
<keyword evidence="1" id="KW-1133">Transmembrane helix</keyword>
<keyword evidence="1" id="KW-0472">Membrane</keyword>
<evidence type="ECO:0000313" key="2">
    <source>
        <dbReference type="EMBL" id="CAJ1496735.1"/>
    </source>
</evidence>
<evidence type="ECO:0000256" key="1">
    <source>
        <dbReference type="SAM" id="Phobius"/>
    </source>
</evidence>
<evidence type="ECO:0008006" key="4">
    <source>
        <dbReference type="Google" id="ProtNLM"/>
    </source>
</evidence>
<dbReference type="Proteomes" id="UP001190465">
    <property type="component" value="Chromosome"/>
</dbReference>
<feature type="transmembrane region" description="Helical" evidence="1">
    <location>
        <begin position="6"/>
        <end position="29"/>
    </location>
</feature>
<protein>
    <recommendedName>
        <fullName evidence="4">Membrane protein ArfB</fullName>
    </recommendedName>
</protein>
<reference evidence="2 3" key="1">
    <citation type="submission" date="2023-08" db="EMBL/GenBank/DDBJ databases">
        <authorList>
            <person name="Folkvardsen B D."/>
            <person name="Norman A."/>
        </authorList>
    </citation>
    <scope>NUCLEOTIDE SEQUENCE [LARGE SCALE GENOMIC DNA]</scope>
    <source>
        <strain evidence="2 3">Mu0053</strain>
    </source>
</reference>
<sequence>MDFVIQWLWYLLAFVLGSLVAWLLAVVTVRRTSEREALAALPGFRESGAPR</sequence>
<gene>
    <name evidence="2" type="ORF">MU0053_000728</name>
</gene>
<dbReference type="EMBL" id="OY726397">
    <property type="protein sequence ID" value="CAJ1496735.1"/>
    <property type="molecule type" value="Genomic_DNA"/>
</dbReference>